<evidence type="ECO:0000313" key="1">
    <source>
        <dbReference type="EMBL" id="HIU42354.1"/>
    </source>
</evidence>
<comment type="caution">
    <text evidence="1">The sequence shown here is derived from an EMBL/GenBank/DDBJ whole genome shotgun (WGS) entry which is preliminary data.</text>
</comment>
<accession>A0A9D1LJS5</accession>
<dbReference type="EMBL" id="DVMX01000140">
    <property type="protein sequence ID" value="HIU42354.1"/>
    <property type="molecule type" value="Genomic_DNA"/>
</dbReference>
<dbReference type="Proteomes" id="UP000824082">
    <property type="component" value="Unassembled WGS sequence"/>
</dbReference>
<reference evidence="1" key="1">
    <citation type="submission" date="2020-10" db="EMBL/GenBank/DDBJ databases">
        <authorList>
            <person name="Gilroy R."/>
        </authorList>
    </citation>
    <scope>NUCLEOTIDE SEQUENCE</scope>
    <source>
        <strain evidence="1">4509</strain>
    </source>
</reference>
<proteinExistence type="predicted"/>
<dbReference type="AlphaFoldDB" id="A0A9D1LJS5"/>
<evidence type="ECO:0000313" key="2">
    <source>
        <dbReference type="Proteomes" id="UP000824082"/>
    </source>
</evidence>
<sequence length="119" mass="12738">MEELETKDVIAKSLLELEYYPVVKNENVDLHQSLKIPFASMAAFGASLASLSSSFRTITQTINSSTQGLYRMIIPGSATGTLVEKNGITLGNMVGADGHTFSGRARFIQVGNNPISVAT</sequence>
<reference evidence="1" key="2">
    <citation type="journal article" date="2021" name="PeerJ">
        <title>Extensive microbial diversity within the chicken gut microbiome revealed by metagenomics and culture.</title>
        <authorList>
            <person name="Gilroy R."/>
            <person name="Ravi A."/>
            <person name="Getino M."/>
            <person name="Pursley I."/>
            <person name="Horton D.L."/>
            <person name="Alikhan N.F."/>
            <person name="Baker D."/>
            <person name="Gharbi K."/>
            <person name="Hall N."/>
            <person name="Watson M."/>
            <person name="Adriaenssens E.M."/>
            <person name="Foster-Nyarko E."/>
            <person name="Jarju S."/>
            <person name="Secka A."/>
            <person name="Antonio M."/>
            <person name="Oren A."/>
            <person name="Chaudhuri R.R."/>
            <person name="La Ragione R."/>
            <person name="Hildebrand F."/>
            <person name="Pallen M.J."/>
        </authorList>
    </citation>
    <scope>NUCLEOTIDE SEQUENCE</scope>
    <source>
        <strain evidence="1">4509</strain>
    </source>
</reference>
<organism evidence="1 2">
    <name type="scientific">Candidatus Egerieicola faecale</name>
    <dbReference type="NCBI Taxonomy" id="2840774"/>
    <lineage>
        <taxon>Bacteria</taxon>
        <taxon>Bacillati</taxon>
        <taxon>Bacillota</taxon>
        <taxon>Clostridia</taxon>
        <taxon>Eubacteriales</taxon>
        <taxon>Oscillospiraceae</taxon>
        <taxon>Oscillospiraceae incertae sedis</taxon>
        <taxon>Candidatus Egerieicola</taxon>
    </lineage>
</organism>
<gene>
    <name evidence="1" type="ORF">IAD19_07360</name>
</gene>
<protein>
    <submittedName>
        <fullName evidence="1">Uncharacterized protein</fullName>
    </submittedName>
</protein>
<name>A0A9D1LJS5_9FIRM</name>
<feature type="non-terminal residue" evidence="1">
    <location>
        <position position="119"/>
    </location>
</feature>